<dbReference type="Proteomes" id="UP000628463">
    <property type="component" value="Unassembled WGS sequence"/>
</dbReference>
<protein>
    <submittedName>
        <fullName evidence="2">YcxB family protein</fullName>
    </submittedName>
</protein>
<sequence length="186" mass="21063">MQIENKTEFKKDMIKNIIRADGFDNQTYKTKKLVLNMSGLVCGMVSVSIFARTMYSIDDSYKSIAFVFAAICAVLLYAGMYGIDKNSLKLFTAQYSKNVGIVYEYVITSDEIDVKVNDDNYIIPWDSVEKWCEDTESFYLFLKGGSNEKQAVPVCFVIGKKDFEGAKDFRELCTAVMAVRIGDNND</sequence>
<feature type="transmembrane region" description="Helical" evidence="1">
    <location>
        <begin position="63"/>
        <end position="83"/>
    </location>
</feature>
<dbReference type="EMBL" id="JACOPD010000010">
    <property type="protein sequence ID" value="MBC5681725.1"/>
    <property type="molecule type" value="Genomic_DNA"/>
</dbReference>
<gene>
    <name evidence="2" type="ORF">H8S01_12250</name>
</gene>
<keyword evidence="1" id="KW-0812">Transmembrane</keyword>
<evidence type="ECO:0000256" key="1">
    <source>
        <dbReference type="SAM" id="Phobius"/>
    </source>
</evidence>
<reference evidence="2 3" key="1">
    <citation type="submission" date="2020-08" db="EMBL/GenBank/DDBJ databases">
        <title>Genome public.</title>
        <authorList>
            <person name="Liu C."/>
            <person name="Sun Q."/>
        </authorList>
    </citation>
    <scope>NUCLEOTIDE SEQUENCE [LARGE SCALE GENOMIC DNA]</scope>
    <source>
        <strain evidence="2 3">NSJ-43</strain>
    </source>
</reference>
<keyword evidence="1" id="KW-0472">Membrane</keyword>
<keyword evidence="3" id="KW-1185">Reference proteome</keyword>
<evidence type="ECO:0000313" key="3">
    <source>
        <dbReference type="Proteomes" id="UP000628463"/>
    </source>
</evidence>
<evidence type="ECO:0000313" key="2">
    <source>
        <dbReference type="EMBL" id="MBC5681725.1"/>
    </source>
</evidence>
<feature type="transmembrane region" description="Helical" evidence="1">
    <location>
        <begin position="33"/>
        <end position="51"/>
    </location>
</feature>
<comment type="caution">
    <text evidence="2">The sequence shown here is derived from an EMBL/GenBank/DDBJ whole genome shotgun (WGS) entry which is preliminary data.</text>
</comment>
<dbReference type="RefSeq" id="WP_186837357.1">
    <property type="nucleotide sequence ID" value="NZ_JACOPD010000010.1"/>
</dbReference>
<proteinExistence type="predicted"/>
<accession>A0ABR7G2R5</accession>
<organism evidence="2 3">
    <name type="scientific">Lachnospira hominis</name>
    <name type="common">ex Liu et al. 2021</name>
    <dbReference type="NCBI Taxonomy" id="2763051"/>
    <lineage>
        <taxon>Bacteria</taxon>
        <taxon>Bacillati</taxon>
        <taxon>Bacillota</taxon>
        <taxon>Clostridia</taxon>
        <taxon>Lachnospirales</taxon>
        <taxon>Lachnospiraceae</taxon>
        <taxon>Lachnospira</taxon>
    </lineage>
</organism>
<name>A0ABR7G2R5_9FIRM</name>
<keyword evidence="1" id="KW-1133">Transmembrane helix</keyword>